<dbReference type="RefSeq" id="WP_021931016.1">
    <property type="nucleotide sequence ID" value="NZ_AP023322.1"/>
</dbReference>
<feature type="transmembrane region" description="Helical" evidence="18">
    <location>
        <begin position="21"/>
        <end position="45"/>
    </location>
</feature>
<feature type="domain" description="Glycosyl transferase family 51" evidence="20">
    <location>
        <begin position="72"/>
        <end position="251"/>
    </location>
</feature>
<dbReference type="Gene3D" id="3.40.710.10">
    <property type="entry name" value="DD-peptidase/beta-lactamase superfamily"/>
    <property type="match status" value="2"/>
</dbReference>
<keyword evidence="5" id="KW-1003">Cell membrane</keyword>
<dbReference type="GO" id="GO:0009002">
    <property type="term" value="F:serine-type D-Ala-D-Ala carboxypeptidase activity"/>
    <property type="evidence" value="ECO:0007669"/>
    <property type="project" value="UniProtKB-EC"/>
</dbReference>
<evidence type="ECO:0000256" key="6">
    <source>
        <dbReference type="ARBA" id="ARBA00022645"/>
    </source>
</evidence>
<keyword evidence="14" id="KW-0511">Multifunctional enzyme</keyword>
<keyword evidence="9" id="KW-0808">Transferase</keyword>
<evidence type="ECO:0000256" key="4">
    <source>
        <dbReference type="ARBA" id="ARBA00007739"/>
    </source>
</evidence>
<keyword evidence="18" id="KW-1133">Transmembrane helix</keyword>
<keyword evidence="13 18" id="KW-0472">Membrane</keyword>
<evidence type="ECO:0000256" key="12">
    <source>
        <dbReference type="ARBA" id="ARBA00022984"/>
    </source>
</evidence>
<accession>A0A7G1I0M3</accession>
<keyword evidence="12" id="KW-0573">Peptidoglycan synthesis</keyword>
<dbReference type="GO" id="GO:0006508">
    <property type="term" value="P:proteolysis"/>
    <property type="evidence" value="ECO:0007669"/>
    <property type="project" value="UniProtKB-KW"/>
</dbReference>
<proteinExistence type="inferred from homology"/>
<comment type="catalytic activity">
    <reaction evidence="17">
        <text>[GlcNAc-(1-&gt;4)-Mur2Ac(oyl-L-Ala-gamma-D-Glu-L-Lys-D-Ala-D-Ala)](n)-di-trans,octa-cis-undecaprenyl diphosphate + beta-D-GlcNAc-(1-&gt;4)-Mur2Ac(oyl-L-Ala-gamma-D-Glu-L-Lys-D-Ala-D-Ala)-di-trans,octa-cis-undecaprenyl diphosphate = [GlcNAc-(1-&gt;4)-Mur2Ac(oyl-L-Ala-gamma-D-Glu-L-Lys-D-Ala-D-Ala)](n+1)-di-trans,octa-cis-undecaprenyl diphosphate + di-trans,octa-cis-undecaprenyl diphosphate + H(+)</text>
        <dbReference type="Rhea" id="RHEA:23708"/>
        <dbReference type="Rhea" id="RHEA-COMP:9602"/>
        <dbReference type="Rhea" id="RHEA-COMP:9603"/>
        <dbReference type="ChEBI" id="CHEBI:15378"/>
        <dbReference type="ChEBI" id="CHEBI:58405"/>
        <dbReference type="ChEBI" id="CHEBI:60033"/>
        <dbReference type="ChEBI" id="CHEBI:78435"/>
        <dbReference type="EC" id="2.4.99.28"/>
    </reaction>
</comment>
<keyword evidence="22" id="KW-1185">Reference proteome</keyword>
<dbReference type="Proteomes" id="UP000594042">
    <property type="component" value="Chromosome"/>
</dbReference>
<keyword evidence="7" id="KW-0645">Protease</keyword>
<keyword evidence="10" id="KW-0378">Hydrolase</keyword>
<dbReference type="PANTHER" id="PTHR32282">
    <property type="entry name" value="BINDING PROTEIN TRANSPEPTIDASE, PUTATIVE-RELATED"/>
    <property type="match status" value="1"/>
</dbReference>
<dbReference type="EMBL" id="AP023322">
    <property type="protein sequence ID" value="BCI64612.1"/>
    <property type="molecule type" value="Genomic_DNA"/>
</dbReference>
<dbReference type="InterPro" id="IPR023346">
    <property type="entry name" value="Lysozyme-like_dom_sf"/>
</dbReference>
<dbReference type="InterPro" id="IPR050396">
    <property type="entry name" value="Glycosyltr_51/Transpeptidase"/>
</dbReference>
<sequence length="792" mass="89735">MNKNSQEKAKPSKFAKKVARYLWVFFGLGVVAVTILFVLIAYGYIGYMPPIEDLENPKDKFASEIYSSDMEVLGRYYQSKANRVYVTYKELSPDLVDALIATEDIRFREHSGIDAKALFRAVIKRGLLFQKSAGGGSTITQQLAKLLFSPNAENIMERLFQKPIEWVIAVQLERFYTKEEIVNMYLNKFDFLNNAVGIQSAAQIYFNTTPDKLKIEEAATLVGMCKNPSYFNPVRHNERTRGRRNTVLEQMYKADYITKEQRDSLQALPLKLTFRRVDHKDGLAPYFREHLRLMMVAKKPNKSDYRGWQKQQYVDDSIAWETNPLYGWCEKNRKADGSKYNLYTDGLKIYTTIDSRMQKYAEDAVTQHIGGYLQPLFDKEKKGRSYAPFSRMVKTSDVEAILDRSMKQSDRYRIMRENGATESEIRKAFDTKTEMQVYSWKGMVDTVMTPMDSIRYHKSFLRTGFMAMDSRTGYVKAYVGGIDFKSFQYDMVAAGRRQIGSTIKPFLYTLAMEDGFSPCDIAPNVQPHLLDESGNVWSPRNASKARIGEDVTLRWGLANSNNWISAWLMDKLSPSALVRLMHSFGIKNKIDAVISLCLGPADVSVEEMVTAYSAFSNKGIRVDPLYVTRIEDNFGNVISEFTPRMTEVFSEAAYYKMLPMLRDVIDYGTGGRIRYRYGIQAQMGGKTGTTNNNSDGWFMGFTPSLVGGVWVGGEDRSIHFDGIANGQGASMALPIFGLFMQKVYADKALGYSPEETFVVPPQYADPCAGVEGGLLPPTGSDEPTEAIEGIFD</sequence>
<dbReference type="PANTHER" id="PTHR32282:SF11">
    <property type="entry name" value="PENICILLIN-BINDING PROTEIN 1B"/>
    <property type="match status" value="1"/>
</dbReference>
<dbReference type="GO" id="GO:0008658">
    <property type="term" value="F:penicillin binding"/>
    <property type="evidence" value="ECO:0007669"/>
    <property type="project" value="InterPro"/>
</dbReference>
<dbReference type="InterPro" id="IPR001264">
    <property type="entry name" value="Glyco_trans_51"/>
</dbReference>
<dbReference type="InterPro" id="IPR001460">
    <property type="entry name" value="PCN-bd_Tpept"/>
</dbReference>
<evidence type="ECO:0000256" key="17">
    <source>
        <dbReference type="ARBA" id="ARBA00049902"/>
    </source>
</evidence>
<evidence type="ECO:0000256" key="2">
    <source>
        <dbReference type="ARBA" id="ARBA00004752"/>
    </source>
</evidence>
<feature type="domain" description="Penicillin-binding protein transpeptidase" evidence="19">
    <location>
        <begin position="464"/>
        <end position="704"/>
    </location>
</feature>
<comment type="subcellular location">
    <subcellularLocation>
        <location evidence="1">Cell membrane</location>
    </subcellularLocation>
</comment>
<evidence type="ECO:0000256" key="13">
    <source>
        <dbReference type="ARBA" id="ARBA00023136"/>
    </source>
</evidence>
<evidence type="ECO:0000256" key="8">
    <source>
        <dbReference type="ARBA" id="ARBA00022676"/>
    </source>
</evidence>
<dbReference type="GO" id="GO:0008955">
    <property type="term" value="F:peptidoglycan glycosyltransferase activity"/>
    <property type="evidence" value="ECO:0007669"/>
    <property type="project" value="UniProtKB-EC"/>
</dbReference>
<dbReference type="SUPFAM" id="SSF56601">
    <property type="entry name" value="beta-lactamase/transpeptidase-like"/>
    <property type="match status" value="1"/>
</dbReference>
<evidence type="ECO:0000256" key="5">
    <source>
        <dbReference type="ARBA" id="ARBA00022475"/>
    </source>
</evidence>
<dbReference type="GO" id="GO:0008360">
    <property type="term" value="P:regulation of cell shape"/>
    <property type="evidence" value="ECO:0007669"/>
    <property type="project" value="UniProtKB-KW"/>
</dbReference>
<name>A0A7G1I0M3_9BACT</name>
<evidence type="ECO:0000256" key="10">
    <source>
        <dbReference type="ARBA" id="ARBA00022801"/>
    </source>
</evidence>
<keyword evidence="18" id="KW-0812">Transmembrane</keyword>
<evidence type="ECO:0000313" key="21">
    <source>
        <dbReference type="EMBL" id="BCI64612.1"/>
    </source>
</evidence>
<comment type="pathway">
    <text evidence="2">Cell wall biogenesis; peptidoglycan biosynthesis.</text>
</comment>
<reference evidence="22" key="1">
    <citation type="submission" date="2020-07" db="EMBL/GenBank/DDBJ databases">
        <title>Complete genome sequencing of Coprobacter sp. strain 2CBH44.</title>
        <authorList>
            <person name="Sakamoto M."/>
            <person name="Murakami T."/>
            <person name="Mori H."/>
        </authorList>
    </citation>
    <scope>NUCLEOTIDE SEQUENCE [LARGE SCALE GENOMIC DNA]</scope>
    <source>
        <strain evidence="22">2CBH44</strain>
    </source>
</reference>
<dbReference type="InterPro" id="IPR036950">
    <property type="entry name" value="PBP_transglycosylase"/>
</dbReference>
<gene>
    <name evidence="21" type="ORF">Cop2CBH44_29650</name>
</gene>
<evidence type="ECO:0000256" key="9">
    <source>
        <dbReference type="ARBA" id="ARBA00022679"/>
    </source>
</evidence>
<dbReference type="AlphaFoldDB" id="A0A7G1I0M3"/>
<organism evidence="21 22">
    <name type="scientific">Coprobacter secundus subsp. similis</name>
    <dbReference type="NCBI Taxonomy" id="2751153"/>
    <lineage>
        <taxon>Bacteria</taxon>
        <taxon>Pseudomonadati</taxon>
        <taxon>Bacteroidota</taxon>
        <taxon>Bacteroidia</taxon>
        <taxon>Bacteroidales</taxon>
        <taxon>Barnesiellaceae</taxon>
        <taxon>Coprobacter</taxon>
    </lineage>
</organism>
<evidence type="ECO:0000256" key="16">
    <source>
        <dbReference type="ARBA" id="ARBA00034000"/>
    </source>
</evidence>
<evidence type="ECO:0000256" key="11">
    <source>
        <dbReference type="ARBA" id="ARBA00022960"/>
    </source>
</evidence>
<dbReference type="GO" id="GO:0030288">
    <property type="term" value="C:outer membrane-bounded periplasmic space"/>
    <property type="evidence" value="ECO:0007669"/>
    <property type="project" value="TreeGrafter"/>
</dbReference>
<dbReference type="SUPFAM" id="SSF53955">
    <property type="entry name" value="Lysozyme-like"/>
    <property type="match status" value="1"/>
</dbReference>
<dbReference type="Gene3D" id="1.10.3810.10">
    <property type="entry name" value="Biosynthetic peptidoglycan transglycosylase-like"/>
    <property type="match status" value="1"/>
</dbReference>
<evidence type="ECO:0000256" key="1">
    <source>
        <dbReference type="ARBA" id="ARBA00004236"/>
    </source>
</evidence>
<keyword evidence="15" id="KW-0961">Cell wall biogenesis/degradation</keyword>
<dbReference type="Pfam" id="PF00912">
    <property type="entry name" value="Transgly"/>
    <property type="match status" value="1"/>
</dbReference>
<evidence type="ECO:0000256" key="14">
    <source>
        <dbReference type="ARBA" id="ARBA00023268"/>
    </source>
</evidence>
<evidence type="ECO:0000256" key="3">
    <source>
        <dbReference type="ARBA" id="ARBA00007090"/>
    </source>
</evidence>
<dbReference type="GO" id="GO:0009252">
    <property type="term" value="P:peptidoglycan biosynthetic process"/>
    <property type="evidence" value="ECO:0007669"/>
    <property type="project" value="UniProtKB-KW"/>
</dbReference>
<comment type="catalytic activity">
    <reaction evidence="16">
        <text>Preferential cleavage: (Ac)2-L-Lys-D-Ala-|-D-Ala. Also transpeptidation of peptidyl-alanyl moieties that are N-acyl substituents of D-alanine.</text>
        <dbReference type="EC" id="3.4.16.4"/>
    </reaction>
</comment>
<evidence type="ECO:0000259" key="19">
    <source>
        <dbReference type="Pfam" id="PF00905"/>
    </source>
</evidence>
<evidence type="ECO:0000256" key="7">
    <source>
        <dbReference type="ARBA" id="ARBA00022670"/>
    </source>
</evidence>
<keyword evidence="6" id="KW-0121">Carboxypeptidase</keyword>
<dbReference type="GO" id="GO:0071555">
    <property type="term" value="P:cell wall organization"/>
    <property type="evidence" value="ECO:0007669"/>
    <property type="project" value="UniProtKB-KW"/>
</dbReference>
<comment type="similarity">
    <text evidence="4">In the N-terminal section; belongs to the glycosyltransferase 51 family.</text>
</comment>
<protein>
    <submittedName>
        <fullName evidence="21">Penicillin-binding protein 1A</fullName>
    </submittedName>
</protein>
<dbReference type="KEGG" id="copr:Cop2CBH44_29650"/>
<evidence type="ECO:0000313" key="22">
    <source>
        <dbReference type="Proteomes" id="UP000594042"/>
    </source>
</evidence>
<keyword evidence="8" id="KW-0328">Glycosyltransferase</keyword>
<evidence type="ECO:0000256" key="18">
    <source>
        <dbReference type="SAM" id="Phobius"/>
    </source>
</evidence>
<keyword evidence="11" id="KW-0133">Cell shape</keyword>
<evidence type="ECO:0000256" key="15">
    <source>
        <dbReference type="ARBA" id="ARBA00023316"/>
    </source>
</evidence>
<evidence type="ECO:0000259" key="20">
    <source>
        <dbReference type="Pfam" id="PF00912"/>
    </source>
</evidence>
<dbReference type="GO" id="GO:0005886">
    <property type="term" value="C:plasma membrane"/>
    <property type="evidence" value="ECO:0007669"/>
    <property type="project" value="UniProtKB-SubCell"/>
</dbReference>
<comment type="similarity">
    <text evidence="3">In the C-terminal section; belongs to the transpeptidase family.</text>
</comment>
<dbReference type="InterPro" id="IPR012338">
    <property type="entry name" value="Beta-lactam/transpept-like"/>
</dbReference>
<dbReference type="Pfam" id="PF00905">
    <property type="entry name" value="Transpeptidase"/>
    <property type="match status" value="1"/>
</dbReference>